<evidence type="ECO:0000313" key="7">
    <source>
        <dbReference type="Proteomes" id="UP001527925"/>
    </source>
</evidence>
<evidence type="ECO:0000256" key="5">
    <source>
        <dbReference type="SAM" id="MobiDB-lite"/>
    </source>
</evidence>
<evidence type="ECO:0000313" key="6">
    <source>
        <dbReference type="EMBL" id="KAL2917473.1"/>
    </source>
</evidence>
<sequence>MADTTQELATELVLCARYGELEDLQALVAQAGIAVRDAALCRAQDGGPTPLHMAAANGHVAVLSYLLAGIHGPEDANVTNDEGSTPLHWAALNGHAAAVEALLARGARATLKNKAGKSAVTVAAQADHVDVMDLLLKSYDPDEEEDGGDEELPAGASVRVEDEDADADAGDEGEASGASLQR</sequence>
<gene>
    <name evidence="6" type="primary">YAR1</name>
    <name evidence="6" type="ORF">HK105_203139</name>
</gene>
<evidence type="ECO:0000256" key="3">
    <source>
        <dbReference type="ARBA" id="ARBA00023043"/>
    </source>
</evidence>
<keyword evidence="2" id="KW-0677">Repeat</keyword>
<name>A0ABR4ND65_9FUNG</name>
<dbReference type="EMBL" id="JADGIZ020000011">
    <property type="protein sequence ID" value="KAL2917473.1"/>
    <property type="molecule type" value="Genomic_DNA"/>
</dbReference>
<feature type="compositionally biased region" description="Acidic residues" evidence="5">
    <location>
        <begin position="161"/>
        <end position="174"/>
    </location>
</feature>
<dbReference type="PRINTS" id="PR01415">
    <property type="entry name" value="ANKYRIN"/>
</dbReference>
<dbReference type="PROSITE" id="PS50297">
    <property type="entry name" value="ANK_REP_REGION"/>
    <property type="match status" value="2"/>
</dbReference>
<dbReference type="Pfam" id="PF12796">
    <property type="entry name" value="Ank_2"/>
    <property type="match status" value="1"/>
</dbReference>
<dbReference type="Proteomes" id="UP001527925">
    <property type="component" value="Unassembled WGS sequence"/>
</dbReference>
<accession>A0ABR4ND65</accession>
<keyword evidence="3 4" id="KW-0040">ANK repeat</keyword>
<dbReference type="SUPFAM" id="SSF48403">
    <property type="entry name" value="Ankyrin repeat"/>
    <property type="match status" value="1"/>
</dbReference>
<comment type="caution">
    <text evidence="6">The sequence shown here is derived from an EMBL/GenBank/DDBJ whole genome shotgun (WGS) entry which is preliminary data.</text>
</comment>
<dbReference type="PANTHER" id="PTHR24161">
    <property type="entry name" value="ANK_REP_REGION DOMAIN-CONTAINING PROTEIN-RELATED"/>
    <property type="match status" value="1"/>
</dbReference>
<feature type="region of interest" description="Disordered" evidence="5">
    <location>
        <begin position="138"/>
        <end position="182"/>
    </location>
</feature>
<dbReference type="Gene3D" id="1.25.40.20">
    <property type="entry name" value="Ankyrin repeat-containing domain"/>
    <property type="match status" value="1"/>
</dbReference>
<dbReference type="InterPro" id="IPR036770">
    <property type="entry name" value="Ankyrin_rpt-contain_sf"/>
</dbReference>
<dbReference type="SMART" id="SM00248">
    <property type="entry name" value="ANK"/>
    <property type="match status" value="3"/>
</dbReference>
<evidence type="ECO:0000256" key="1">
    <source>
        <dbReference type="ARBA" id="ARBA00012210"/>
    </source>
</evidence>
<dbReference type="PROSITE" id="PS50088">
    <property type="entry name" value="ANK_REPEAT"/>
    <property type="match status" value="2"/>
</dbReference>
<feature type="repeat" description="ANK" evidence="4">
    <location>
        <begin position="46"/>
        <end position="67"/>
    </location>
</feature>
<organism evidence="6 7">
    <name type="scientific">Polyrhizophydium stewartii</name>
    <dbReference type="NCBI Taxonomy" id="2732419"/>
    <lineage>
        <taxon>Eukaryota</taxon>
        <taxon>Fungi</taxon>
        <taxon>Fungi incertae sedis</taxon>
        <taxon>Chytridiomycota</taxon>
        <taxon>Chytridiomycota incertae sedis</taxon>
        <taxon>Chytridiomycetes</taxon>
        <taxon>Rhizophydiales</taxon>
        <taxon>Rhizophydiales incertae sedis</taxon>
        <taxon>Polyrhizophydium</taxon>
    </lineage>
</organism>
<keyword evidence="7" id="KW-1185">Reference proteome</keyword>
<feature type="repeat" description="ANK" evidence="4">
    <location>
        <begin position="82"/>
        <end position="114"/>
    </location>
</feature>
<dbReference type="PANTHER" id="PTHR24161:SF85">
    <property type="entry name" value="PALMITOYLTRANSFERASE HIP14"/>
    <property type="match status" value="1"/>
</dbReference>
<protein>
    <recommendedName>
        <fullName evidence="1">protein S-acyltransferase</fullName>
        <ecNumber evidence="1">2.3.1.225</ecNumber>
    </recommendedName>
</protein>
<dbReference type="EC" id="2.3.1.225" evidence="1"/>
<proteinExistence type="predicted"/>
<evidence type="ECO:0000256" key="2">
    <source>
        <dbReference type="ARBA" id="ARBA00022737"/>
    </source>
</evidence>
<feature type="compositionally biased region" description="Acidic residues" evidence="5">
    <location>
        <begin position="141"/>
        <end position="152"/>
    </location>
</feature>
<dbReference type="InterPro" id="IPR002110">
    <property type="entry name" value="Ankyrin_rpt"/>
</dbReference>
<evidence type="ECO:0000256" key="4">
    <source>
        <dbReference type="PROSITE-ProRule" id="PRU00023"/>
    </source>
</evidence>
<reference evidence="6 7" key="1">
    <citation type="submission" date="2023-09" db="EMBL/GenBank/DDBJ databases">
        <title>Pangenome analysis of Batrachochytrium dendrobatidis and related Chytrids.</title>
        <authorList>
            <person name="Yacoub M.N."/>
            <person name="Stajich J.E."/>
            <person name="James T.Y."/>
        </authorList>
    </citation>
    <scope>NUCLEOTIDE SEQUENCE [LARGE SCALE GENOMIC DNA]</scope>
    <source>
        <strain evidence="6 7">JEL0888</strain>
    </source>
</reference>